<proteinExistence type="predicted"/>
<dbReference type="PANTHER" id="PTHR36109:SF2">
    <property type="entry name" value="MEMBRANE PROTEIN"/>
    <property type="match status" value="1"/>
</dbReference>
<name>A0ABU1FAU9_9RHOB</name>
<comment type="caution">
    <text evidence="1">The sequence shown here is derived from an EMBL/GenBank/DDBJ whole genome shotgun (WGS) entry which is preliminary data.</text>
</comment>
<dbReference type="Proteomes" id="UP001247754">
    <property type="component" value="Unassembled WGS sequence"/>
</dbReference>
<accession>A0ABU1FAU9</accession>
<dbReference type="EMBL" id="JAVKPH010000014">
    <property type="protein sequence ID" value="MDR5653537.1"/>
    <property type="molecule type" value="Genomic_DNA"/>
</dbReference>
<sequence>MPVTTRLYDTYDAAADAVDRIEALGLDGVDASILGGDSLRDGRVSIDPVTGTPVYPPEGEPGGATAAGATVGAALGGGAGLLAGLGLIAVPGIGPLVATGWLITALTGAAGGALAGATVGAIADVGIAEEDAALYGEAFRRGGVAVSVRFPDAFRAAVEDTLATTPARPPADLRRAYEAEGWRG</sequence>
<evidence type="ECO:0000313" key="2">
    <source>
        <dbReference type="Proteomes" id="UP001247754"/>
    </source>
</evidence>
<reference evidence="1 2" key="1">
    <citation type="submission" date="2023-09" db="EMBL/GenBank/DDBJ databases">
        <title>Xinfangfangia sedmenti sp. nov., isolated the sedment.</title>
        <authorList>
            <person name="Xu L."/>
        </authorList>
    </citation>
    <scope>NUCLEOTIDE SEQUENCE [LARGE SCALE GENOMIC DNA]</scope>
    <source>
        <strain evidence="1 2">LG-4</strain>
    </source>
</reference>
<protein>
    <recommendedName>
        <fullName evidence="3">DUF1269 domain-containing protein</fullName>
    </recommendedName>
</protein>
<dbReference type="RefSeq" id="WP_310457775.1">
    <property type="nucleotide sequence ID" value="NZ_JAVKPH010000014.1"/>
</dbReference>
<organism evidence="1 2">
    <name type="scientific">Ruixingdingia sedimenti</name>
    <dbReference type="NCBI Taxonomy" id="3073604"/>
    <lineage>
        <taxon>Bacteria</taxon>
        <taxon>Pseudomonadati</taxon>
        <taxon>Pseudomonadota</taxon>
        <taxon>Alphaproteobacteria</taxon>
        <taxon>Rhodobacterales</taxon>
        <taxon>Paracoccaceae</taxon>
        <taxon>Ruixingdingia</taxon>
    </lineage>
</organism>
<dbReference type="PANTHER" id="PTHR36109">
    <property type="entry name" value="MEMBRANE PROTEIN-RELATED"/>
    <property type="match status" value="1"/>
</dbReference>
<evidence type="ECO:0008006" key="3">
    <source>
        <dbReference type="Google" id="ProtNLM"/>
    </source>
</evidence>
<dbReference type="InterPro" id="IPR052948">
    <property type="entry name" value="Low_temp-induced_all0457"/>
</dbReference>
<keyword evidence="2" id="KW-1185">Reference proteome</keyword>
<gene>
    <name evidence="1" type="ORF">RGD00_13045</name>
</gene>
<evidence type="ECO:0000313" key="1">
    <source>
        <dbReference type="EMBL" id="MDR5653537.1"/>
    </source>
</evidence>